<reference evidence="2" key="1">
    <citation type="journal article" date="2017" name="Appl. Environ. Microbiol.">
        <title>Molecular characterization of an Endozoicomonas-like organism causing infection in king scallop Pecten maximus L.</title>
        <authorList>
            <person name="Cano I."/>
            <person name="van Aerle R."/>
            <person name="Ross S."/>
            <person name="Verner-Jeffreys D.W."/>
            <person name="Paley R.K."/>
            <person name="Rimmer G."/>
            <person name="Ryder D."/>
            <person name="Hooper P."/>
            <person name="Stone D."/>
            <person name="Feist S.W."/>
        </authorList>
    </citation>
    <scope>NUCLEOTIDE SEQUENCE</scope>
</reference>
<sequence length="71" mass="7924">MVSTLSKLANITKKPRVELIQILGVMGVDAVDHDSDEQDDFLRSSPFSGGTENTEIEEFSRDKDSPRDIEL</sequence>
<evidence type="ECO:0000256" key="1">
    <source>
        <dbReference type="SAM" id="MobiDB-lite"/>
    </source>
</evidence>
<dbReference type="EMBL" id="NSIT01000014">
    <property type="protein sequence ID" value="PJE80518.1"/>
    <property type="molecule type" value="Genomic_DNA"/>
</dbReference>
<accession>A0A2H9TBL8</accession>
<feature type="region of interest" description="Disordered" evidence="1">
    <location>
        <begin position="36"/>
        <end position="71"/>
    </location>
</feature>
<organism evidence="2">
    <name type="scientific">invertebrate metagenome</name>
    <dbReference type="NCBI Taxonomy" id="1711999"/>
    <lineage>
        <taxon>unclassified sequences</taxon>
        <taxon>metagenomes</taxon>
        <taxon>organismal metagenomes</taxon>
    </lineage>
</organism>
<dbReference type="AlphaFoldDB" id="A0A2H9TBL8"/>
<protein>
    <submittedName>
        <fullName evidence="2">Uncharacterized protein</fullName>
    </submittedName>
</protein>
<feature type="compositionally biased region" description="Basic and acidic residues" evidence="1">
    <location>
        <begin position="58"/>
        <end position="71"/>
    </location>
</feature>
<gene>
    <name evidence="2" type="ORF">CI610_00486</name>
</gene>
<comment type="caution">
    <text evidence="2">The sequence shown here is derived from an EMBL/GenBank/DDBJ whole genome shotgun (WGS) entry which is preliminary data.</text>
</comment>
<name>A0A2H9TBL8_9ZZZZ</name>
<proteinExistence type="predicted"/>
<evidence type="ECO:0000313" key="2">
    <source>
        <dbReference type="EMBL" id="PJE80518.1"/>
    </source>
</evidence>